<gene>
    <name evidence="1" type="ORF">Pc21g20120</name>
    <name evidence="1" type="ORF">PCH_Pc21g20120</name>
</gene>
<dbReference type="EMBL" id="AM920436">
    <property type="protein sequence ID" value="CAP96909.1"/>
    <property type="molecule type" value="Genomic_DNA"/>
</dbReference>
<dbReference type="VEuPathDB" id="FungiDB:PCH_Pc21g20120"/>
<keyword evidence="2" id="KW-1185">Reference proteome</keyword>
<accession>B6HKA6</accession>
<sequence>MPGQFLGRGMLIPASGSFGYAETMTVTSDTEVPDMLHPRSLLAELISEAYGNHPFVTALAKSDIFHLFGPSQSVSANRIIRHTQSVKLCPQETRVAPHLGNGRGGTPAVDRVDEVGDNNNTILGLAQLNADKRDTQAPRPQLFVIIHSLPGPDKVDEANILIGMNSA</sequence>
<proteinExistence type="predicted"/>
<dbReference type="HOGENOM" id="CLU_1595098_0_0_1"/>
<reference evidence="1 2" key="1">
    <citation type="journal article" date="2008" name="Nat. Biotechnol.">
        <title>Genome sequencing and analysis of the filamentous fungus Penicillium chrysogenum.</title>
        <authorList>
            <person name="van den Berg M.A."/>
            <person name="Albang R."/>
            <person name="Albermann K."/>
            <person name="Badger J.H."/>
            <person name="Daran J.-M."/>
            <person name="Driessen A.J.M."/>
            <person name="Garcia-Estrada C."/>
            <person name="Fedorova N.D."/>
            <person name="Harris D.M."/>
            <person name="Heijne W.H.M."/>
            <person name="Joardar V.S."/>
            <person name="Kiel J.A.K.W."/>
            <person name="Kovalchuk A."/>
            <person name="Martin J.F."/>
            <person name="Nierman W.C."/>
            <person name="Nijland J.G."/>
            <person name="Pronk J.T."/>
            <person name="Roubos J.A."/>
            <person name="van der Klei I.J."/>
            <person name="van Peij N.N.M.E."/>
            <person name="Veenhuis M."/>
            <person name="von Doehren H."/>
            <person name="Wagner C."/>
            <person name="Wortman J.R."/>
            <person name="Bovenberg R.A.L."/>
        </authorList>
    </citation>
    <scope>NUCLEOTIDE SEQUENCE [LARGE SCALE GENOMIC DNA]</scope>
    <source>
        <strain evidence="2">ATCC 28089 / DSM 1075 / NRRL 1951 / Wisconsin 54-1255</strain>
    </source>
</reference>
<name>B6HKA6_PENRW</name>
<organism evidence="1 2">
    <name type="scientific">Penicillium rubens (strain ATCC 28089 / DSM 1075 / NRRL 1951 / Wisconsin 54-1255)</name>
    <name type="common">Penicillium chrysogenum</name>
    <dbReference type="NCBI Taxonomy" id="500485"/>
    <lineage>
        <taxon>Eukaryota</taxon>
        <taxon>Fungi</taxon>
        <taxon>Dikarya</taxon>
        <taxon>Ascomycota</taxon>
        <taxon>Pezizomycotina</taxon>
        <taxon>Eurotiomycetes</taxon>
        <taxon>Eurotiomycetidae</taxon>
        <taxon>Eurotiales</taxon>
        <taxon>Aspergillaceae</taxon>
        <taxon>Penicillium</taxon>
        <taxon>Penicillium chrysogenum species complex</taxon>
    </lineage>
</organism>
<evidence type="ECO:0000313" key="1">
    <source>
        <dbReference type="EMBL" id="CAP96909.1"/>
    </source>
</evidence>
<dbReference type="AlphaFoldDB" id="B6HKA6"/>
<evidence type="ECO:0000313" key="2">
    <source>
        <dbReference type="Proteomes" id="UP000000724"/>
    </source>
</evidence>
<protein>
    <submittedName>
        <fullName evidence="1">Uncharacterized protein</fullName>
    </submittedName>
</protein>
<dbReference type="Proteomes" id="UP000000724">
    <property type="component" value="Contig Pc00c21"/>
</dbReference>